<gene>
    <name evidence="3" type="ORF">Z517_12036</name>
</gene>
<dbReference type="Pfam" id="PF18648">
    <property type="entry name" value="ADPRTs_Tse2"/>
    <property type="match status" value="1"/>
</dbReference>
<protein>
    <submittedName>
        <fullName evidence="3">Unplaced genomic scaffold supercont1.8, whole genome shotgun sequence</fullName>
    </submittedName>
</protein>
<feature type="region of interest" description="Disordered" evidence="1">
    <location>
        <begin position="130"/>
        <end position="151"/>
    </location>
</feature>
<reference evidence="3 4" key="1">
    <citation type="submission" date="2015-01" db="EMBL/GenBank/DDBJ databases">
        <title>The Genome Sequence of Fonsecaea pedrosoi CBS 271.37.</title>
        <authorList>
            <consortium name="The Broad Institute Genomics Platform"/>
            <person name="Cuomo C."/>
            <person name="de Hoog S."/>
            <person name="Gorbushina A."/>
            <person name="Stielow B."/>
            <person name="Teixiera M."/>
            <person name="Abouelleil A."/>
            <person name="Chapman S.B."/>
            <person name="Priest M."/>
            <person name="Young S.K."/>
            <person name="Wortman J."/>
            <person name="Nusbaum C."/>
            <person name="Birren B."/>
        </authorList>
    </citation>
    <scope>NUCLEOTIDE SEQUENCE [LARGE SCALE GENOMIC DNA]</scope>
    <source>
        <strain evidence="3 4">CBS 271.37</strain>
    </source>
</reference>
<organism evidence="3 4">
    <name type="scientific">Fonsecaea pedrosoi CBS 271.37</name>
    <dbReference type="NCBI Taxonomy" id="1442368"/>
    <lineage>
        <taxon>Eukaryota</taxon>
        <taxon>Fungi</taxon>
        <taxon>Dikarya</taxon>
        <taxon>Ascomycota</taxon>
        <taxon>Pezizomycotina</taxon>
        <taxon>Eurotiomycetes</taxon>
        <taxon>Chaetothyriomycetidae</taxon>
        <taxon>Chaetothyriales</taxon>
        <taxon>Herpotrichiellaceae</taxon>
        <taxon>Fonsecaea</taxon>
    </lineage>
</organism>
<dbReference type="HOGENOM" id="CLU_108095_0_0_1"/>
<evidence type="ECO:0000256" key="1">
    <source>
        <dbReference type="SAM" id="MobiDB-lite"/>
    </source>
</evidence>
<proteinExistence type="predicted"/>
<evidence type="ECO:0000313" key="3">
    <source>
        <dbReference type="EMBL" id="KIW75262.1"/>
    </source>
</evidence>
<evidence type="ECO:0000259" key="2">
    <source>
        <dbReference type="Pfam" id="PF18648"/>
    </source>
</evidence>
<sequence length="228" mass="26075">MFSMLGRFSFCVPTRHSLVFSKPGNLRRLSSISLHSTLPTTAYRLQLFPKSNLSAFKKDEDSNSNERALVSDDGLVYPRVWDKKPSAHSFSIVLESTEIGFLGRSKRAYFHAQHYPNARFDETCIRPASRRGRNEKASLDQSEEGYMPKPYSHGHRLHRYSGTLLPAPLIAFSFDPSKFSLQPLHPIELSKLNSVLDELYSTEATIFDAEEWFDQNPFHDAEPDVYDL</sequence>
<keyword evidence="4" id="KW-1185">Reference proteome</keyword>
<dbReference type="InterPro" id="IPR041018">
    <property type="entry name" value="ADPRTs_Tse2"/>
</dbReference>
<dbReference type="RefSeq" id="XP_013279070.1">
    <property type="nucleotide sequence ID" value="XM_013423616.1"/>
</dbReference>
<name>A0A0D2ELG9_9EURO</name>
<dbReference type="Proteomes" id="UP000053029">
    <property type="component" value="Unassembled WGS sequence"/>
</dbReference>
<feature type="domain" description="Tse2 ADP-ribosyltransferase toxin" evidence="2">
    <location>
        <begin position="161"/>
        <end position="212"/>
    </location>
</feature>
<dbReference type="VEuPathDB" id="FungiDB:Z517_12036"/>
<dbReference type="GeneID" id="25311526"/>
<evidence type="ECO:0000313" key="4">
    <source>
        <dbReference type="Proteomes" id="UP000053029"/>
    </source>
</evidence>
<dbReference type="AlphaFoldDB" id="A0A0D2ELG9"/>
<accession>A0A0D2ELG9</accession>
<dbReference type="EMBL" id="KN846976">
    <property type="protein sequence ID" value="KIW75262.1"/>
    <property type="molecule type" value="Genomic_DNA"/>
</dbReference>